<feature type="compositionally biased region" description="Low complexity" evidence="1">
    <location>
        <begin position="186"/>
        <end position="208"/>
    </location>
</feature>
<evidence type="ECO:0000256" key="2">
    <source>
        <dbReference type="SAM" id="SignalP"/>
    </source>
</evidence>
<feature type="region of interest" description="Disordered" evidence="1">
    <location>
        <begin position="78"/>
        <end position="104"/>
    </location>
</feature>
<organism evidence="3 4">
    <name type="scientific">Anas platyrhynchos</name>
    <name type="common">Mallard</name>
    <name type="synonym">Anas boschas</name>
    <dbReference type="NCBI Taxonomy" id="8839"/>
    <lineage>
        <taxon>Eukaryota</taxon>
        <taxon>Metazoa</taxon>
        <taxon>Chordata</taxon>
        <taxon>Craniata</taxon>
        <taxon>Vertebrata</taxon>
        <taxon>Euteleostomi</taxon>
        <taxon>Archelosauria</taxon>
        <taxon>Archosauria</taxon>
        <taxon>Dinosauria</taxon>
        <taxon>Saurischia</taxon>
        <taxon>Theropoda</taxon>
        <taxon>Coelurosauria</taxon>
        <taxon>Aves</taxon>
        <taxon>Neognathae</taxon>
        <taxon>Galloanserae</taxon>
        <taxon>Anseriformes</taxon>
        <taxon>Anatidae</taxon>
        <taxon>Anatinae</taxon>
        <taxon>Anas</taxon>
    </lineage>
</organism>
<evidence type="ECO:0000313" key="3">
    <source>
        <dbReference type="EMBL" id="EOA94875.1"/>
    </source>
</evidence>
<evidence type="ECO:0000313" key="4">
    <source>
        <dbReference type="Proteomes" id="UP000296049"/>
    </source>
</evidence>
<keyword evidence="2" id="KW-0732">Signal</keyword>
<reference evidence="4" key="1">
    <citation type="journal article" date="2013" name="Nat. Genet.">
        <title>The duck genome and transcriptome provide insight into an avian influenza virus reservoir species.</title>
        <authorList>
            <person name="Huang Y."/>
            <person name="Li Y."/>
            <person name="Burt D.W."/>
            <person name="Chen H."/>
            <person name="Zhang Y."/>
            <person name="Qian W."/>
            <person name="Kim H."/>
            <person name="Gan S."/>
            <person name="Zhao Y."/>
            <person name="Li J."/>
            <person name="Yi K."/>
            <person name="Feng H."/>
            <person name="Zhu P."/>
            <person name="Li B."/>
            <person name="Liu Q."/>
            <person name="Fairley S."/>
            <person name="Magor K.E."/>
            <person name="Du Z."/>
            <person name="Hu X."/>
            <person name="Goodman L."/>
            <person name="Tafer H."/>
            <person name="Vignal A."/>
            <person name="Lee T."/>
            <person name="Kim K.W."/>
            <person name="Sheng Z."/>
            <person name="An Y."/>
            <person name="Searle S."/>
            <person name="Herrero J."/>
            <person name="Groenen M.A."/>
            <person name="Crooijmans R.P."/>
            <person name="Faraut T."/>
            <person name="Cai Q."/>
            <person name="Webster R.G."/>
            <person name="Aldridge J.R."/>
            <person name="Warren W.C."/>
            <person name="Bartschat S."/>
            <person name="Kehr S."/>
            <person name="Marz M."/>
            <person name="Stadler P.F."/>
            <person name="Smith J."/>
            <person name="Kraus R.H."/>
            <person name="Zhao Y."/>
            <person name="Ren L."/>
            <person name="Fei J."/>
            <person name="Morisson M."/>
            <person name="Kaiser P."/>
            <person name="Griffin D.K."/>
            <person name="Rao M."/>
            <person name="Pitel F."/>
            <person name="Wang J."/>
            <person name="Li N."/>
        </authorList>
    </citation>
    <scope>NUCLEOTIDE SEQUENCE [LARGE SCALE GENOMIC DNA]</scope>
</reference>
<accession>R0JCE0</accession>
<keyword evidence="4" id="KW-1185">Reference proteome</keyword>
<protein>
    <submittedName>
        <fullName evidence="3">Uncharacterized protein</fullName>
    </submittedName>
</protein>
<dbReference type="Proteomes" id="UP000296049">
    <property type="component" value="Unassembled WGS sequence"/>
</dbReference>
<feature type="chain" id="PRO_5004343837" evidence="2">
    <location>
        <begin position="17"/>
        <end position="214"/>
    </location>
</feature>
<proteinExistence type="predicted"/>
<dbReference type="EMBL" id="KB744547">
    <property type="protein sequence ID" value="EOA94875.1"/>
    <property type="molecule type" value="Genomic_DNA"/>
</dbReference>
<feature type="signal peptide" evidence="2">
    <location>
        <begin position="1"/>
        <end position="16"/>
    </location>
</feature>
<evidence type="ECO:0000256" key="1">
    <source>
        <dbReference type="SAM" id="MobiDB-lite"/>
    </source>
</evidence>
<name>R0JCE0_ANAPL</name>
<dbReference type="AlphaFoldDB" id="R0JCE0"/>
<sequence length="214" mass="22376">MMGAVVSWSCLHFLQALEGDNFSCGEVDAGHLQRVHVLFTLPGCTGIGWHPGPEISSGIELKDHPQDAGSKRERGIATKAGGVKPNPPPALSHQNSGREGCPRPAQRGRLLQVSVQKAPTLDLADIRTILAVQHWPGPVPLAVPSSVQKAPGGGLHIPPNPPQSPSPNHEVPAWALASGARHWQQAVPLGSAPPAAPAARAHKAAASDALKREE</sequence>
<feature type="region of interest" description="Disordered" evidence="1">
    <location>
        <begin position="148"/>
        <end position="214"/>
    </location>
</feature>
<gene>
    <name evidence="3" type="ORF">Anapl_13755</name>
</gene>